<dbReference type="AlphaFoldDB" id="L1K419"/>
<name>L1K419_GUITC</name>
<evidence type="ECO:0000313" key="4">
    <source>
        <dbReference type="EnsemblProtists" id="EKX55329"/>
    </source>
</evidence>
<dbReference type="EnsemblProtists" id="EKX55329">
    <property type="protein sequence ID" value="EKX55329"/>
    <property type="gene ID" value="GUITHDRAFT_149775"/>
</dbReference>
<feature type="signal peptide" evidence="2">
    <location>
        <begin position="1"/>
        <end position="19"/>
    </location>
</feature>
<proteinExistence type="predicted"/>
<evidence type="ECO:0000313" key="5">
    <source>
        <dbReference type="Proteomes" id="UP000011087"/>
    </source>
</evidence>
<evidence type="ECO:0000256" key="2">
    <source>
        <dbReference type="SAM" id="SignalP"/>
    </source>
</evidence>
<accession>L1K419</accession>
<protein>
    <submittedName>
        <fullName evidence="3 4">Uncharacterized protein</fullName>
    </submittedName>
</protein>
<dbReference type="Proteomes" id="UP000011087">
    <property type="component" value="Unassembled WGS sequence"/>
</dbReference>
<keyword evidence="1" id="KW-1133">Transmembrane helix</keyword>
<keyword evidence="5" id="KW-1185">Reference proteome</keyword>
<organism evidence="3">
    <name type="scientific">Guillardia theta (strain CCMP2712)</name>
    <name type="common">Cryptophyte</name>
    <dbReference type="NCBI Taxonomy" id="905079"/>
    <lineage>
        <taxon>Eukaryota</taxon>
        <taxon>Cryptophyceae</taxon>
        <taxon>Pyrenomonadales</taxon>
        <taxon>Geminigeraceae</taxon>
        <taxon>Guillardia</taxon>
    </lineage>
</organism>
<sequence length="160" mass="17826">MGTLLFVLSFALLAVQASATLPISDVSSSKVTTAAIQKMSGRKMGELKAQAVNRMAKKHMLAEQGDDAKEVVGFGGMHYKRTKEEEEQAKQGPSFTDIWQIREMFARCFGYAFLVGITIIILACCFNLRGCYIYDKFIDKEKPNLNEEEETILPGDSSRN</sequence>
<gene>
    <name evidence="3" type="ORF">GUITHDRAFT_149775</name>
</gene>
<reference evidence="4" key="3">
    <citation type="submission" date="2016-03" db="UniProtKB">
        <authorList>
            <consortium name="EnsemblProtists"/>
        </authorList>
    </citation>
    <scope>IDENTIFICATION</scope>
</reference>
<dbReference type="EMBL" id="JH992965">
    <property type="protein sequence ID" value="EKX55329.1"/>
    <property type="molecule type" value="Genomic_DNA"/>
</dbReference>
<dbReference type="PaxDb" id="55529-EKX55329"/>
<dbReference type="HOGENOM" id="CLU_1655496_0_0_1"/>
<keyword evidence="1" id="KW-0812">Transmembrane</keyword>
<feature type="chain" id="PRO_5008772146" evidence="2">
    <location>
        <begin position="20"/>
        <end position="160"/>
    </location>
</feature>
<reference evidence="3 5" key="1">
    <citation type="journal article" date="2012" name="Nature">
        <title>Algal genomes reveal evolutionary mosaicism and the fate of nucleomorphs.</title>
        <authorList>
            <consortium name="DOE Joint Genome Institute"/>
            <person name="Curtis B.A."/>
            <person name="Tanifuji G."/>
            <person name="Burki F."/>
            <person name="Gruber A."/>
            <person name="Irimia M."/>
            <person name="Maruyama S."/>
            <person name="Arias M.C."/>
            <person name="Ball S.G."/>
            <person name="Gile G.H."/>
            <person name="Hirakawa Y."/>
            <person name="Hopkins J.F."/>
            <person name="Kuo A."/>
            <person name="Rensing S.A."/>
            <person name="Schmutz J."/>
            <person name="Symeonidi A."/>
            <person name="Elias M."/>
            <person name="Eveleigh R.J."/>
            <person name="Herman E.K."/>
            <person name="Klute M.J."/>
            <person name="Nakayama T."/>
            <person name="Obornik M."/>
            <person name="Reyes-Prieto A."/>
            <person name="Armbrust E.V."/>
            <person name="Aves S.J."/>
            <person name="Beiko R.G."/>
            <person name="Coutinho P."/>
            <person name="Dacks J.B."/>
            <person name="Durnford D.G."/>
            <person name="Fast N.M."/>
            <person name="Green B.R."/>
            <person name="Grisdale C.J."/>
            <person name="Hempel F."/>
            <person name="Henrissat B."/>
            <person name="Hoppner M.P."/>
            <person name="Ishida K."/>
            <person name="Kim E."/>
            <person name="Koreny L."/>
            <person name="Kroth P.G."/>
            <person name="Liu Y."/>
            <person name="Malik S.B."/>
            <person name="Maier U.G."/>
            <person name="McRose D."/>
            <person name="Mock T."/>
            <person name="Neilson J.A."/>
            <person name="Onodera N.T."/>
            <person name="Poole A.M."/>
            <person name="Pritham E.J."/>
            <person name="Richards T.A."/>
            <person name="Rocap G."/>
            <person name="Roy S.W."/>
            <person name="Sarai C."/>
            <person name="Schaack S."/>
            <person name="Shirato S."/>
            <person name="Slamovits C.H."/>
            <person name="Spencer D.F."/>
            <person name="Suzuki S."/>
            <person name="Worden A.Z."/>
            <person name="Zauner S."/>
            <person name="Barry K."/>
            <person name="Bell C."/>
            <person name="Bharti A.K."/>
            <person name="Crow J.A."/>
            <person name="Grimwood J."/>
            <person name="Kramer R."/>
            <person name="Lindquist E."/>
            <person name="Lucas S."/>
            <person name="Salamov A."/>
            <person name="McFadden G.I."/>
            <person name="Lane C.E."/>
            <person name="Keeling P.J."/>
            <person name="Gray M.W."/>
            <person name="Grigoriev I.V."/>
            <person name="Archibald J.M."/>
        </authorList>
    </citation>
    <scope>NUCLEOTIDE SEQUENCE</scope>
    <source>
        <strain evidence="3 5">CCMP2712</strain>
    </source>
</reference>
<dbReference type="GeneID" id="17311883"/>
<reference evidence="5" key="2">
    <citation type="submission" date="2012-11" db="EMBL/GenBank/DDBJ databases">
        <authorList>
            <person name="Kuo A."/>
            <person name="Curtis B.A."/>
            <person name="Tanifuji G."/>
            <person name="Burki F."/>
            <person name="Gruber A."/>
            <person name="Irimia M."/>
            <person name="Maruyama S."/>
            <person name="Arias M.C."/>
            <person name="Ball S.G."/>
            <person name="Gile G.H."/>
            <person name="Hirakawa Y."/>
            <person name="Hopkins J.F."/>
            <person name="Rensing S.A."/>
            <person name="Schmutz J."/>
            <person name="Symeonidi A."/>
            <person name="Elias M."/>
            <person name="Eveleigh R.J."/>
            <person name="Herman E.K."/>
            <person name="Klute M.J."/>
            <person name="Nakayama T."/>
            <person name="Obornik M."/>
            <person name="Reyes-Prieto A."/>
            <person name="Armbrust E.V."/>
            <person name="Aves S.J."/>
            <person name="Beiko R.G."/>
            <person name="Coutinho P."/>
            <person name="Dacks J.B."/>
            <person name="Durnford D.G."/>
            <person name="Fast N.M."/>
            <person name="Green B.R."/>
            <person name="Grisdale C."/>
            <person name="Hempe F."/>
            <person name="Henrissat B."/>
            <person name="Hoppner M.P."/>
            <person name="Ishida K.-I."/>
            <person name="Kim E."/>
            <person name="Koreny L."/>
            <person name="Kroth P.G."/>
            <person name="Liu Y."/>
            <person name="Malik S.-B."/>
            <person name="Maier U.G."/>
            <person name="McRose D."/>
            <person name="Mock T."/>
            <person name="Neilson J.A."/>
            <person name="Onodera N.T."/>
            <person name="Poole A.M."/>
            <person name="Pritham E.J."/>
            <person name="Richards T.A."/>
            <person name="Rocap G."/>
            <person name="Roy S.W."/>
            <person name="Sarai C."/>
            <person name="Schaack S."/>
            <person name="Shirato S."/>
            <person name="Slamovits C.H."/>
            <person name="Spencer D.F."/>
            <person name="Suzuki S."/>
            <person name="Worden A.Z."/>
            <person name="Zauner S."/>
            <person name="Barry K."/>
            <person name="Bell C."/>
            <person name="Bharti A.K."/>
            <person name="Crow J.A."/>
            <person name="Grimwood J."/>
            <person name="Kramer R."/>
            <person name="Lindquist E."/>
            <person name="Lucas S."/>
            <person name="Salamov A."/>
            <person name="McFadden G.I."/>
            <person name="Lane C.E."/>
            <person name="Keeling P.J."/>
            <person name="Gray M.W."/>
            <person name="Grigoriev I.V."/>
            <person name="Archibald J.M."/>
        </authorList>
    </citation>
    <scope>NUCLEOTIDE SEQUENCE</scope>
    <source>
        <strain evidence="5">CCMP2712</strain>
    </source>
</reference>
<keyword evidence="2" id="KW-0732">Signal</keyword>
<evidence type="ECO:0000313" key="3">
    <source>
        <dbReference type="EMBL" id="EKX55329.1"/>
    </source>
</evidence>
<dbReference type="RefSeq" id="XP_005842309.1">
    <property type="nucleotide sequence ID" value="XM_005842252.1"/>
</dbReference>
<keyword evidence="1" id="KW-0472">Membrane</keyword>
<feature type="transmembrane region" description="Helical" evidence="1">
    <location>
        <begin position="109"/>
        <end position="128"/>
    </location>
</feature>
<dbReference type="KEGG" id="gtt:GUITHDRAFT_149775"/>
<evidence type="ECO:0000256" key="1">
    <source>
        <dbReference type="SAM" id="Phobius"/>
    </source>
</evidence>